<keyword evidence="2" id="KW-0535">Nitrogen fixation</keyword>
<feature type="region of interest" description="Disordered" evidence="3">
    <location>
        <begin position="1"/>
        <end position="37"/>
    </location>
</feature>
<evidence type="ECO:0000313" key="5">
    <source>
        <dbReference type="Proteomes" id="UP001597296"/>
    </source>
</evidence>
<evidence type="ECO:0000256" key="2">
    <source>
        <dbReference type="ARBA" id="ARBA00023231"/>
    </source>
</evidence>
<accession>A0ABW5C980</accession>
<evidence type="ECO:0000256" key="3">
    <source>
        <dbReference type="SAM" id="MobiDB-lite"/>
    </source>
</evidence>
<dbReference type="Proteomes" id="UP001597296">
    <property type="component" value="Unassembled WGS sequence"/>
</dbReference>
<evidence type="ECO:0000256" key="1">
    <source>
        <dbReference type="ARBA" id="ARBA00008027"/>
    </source>
</evidence>
<dbReference type="Pfam" id="PF04319">
    <property type="entry name" value="NifZ"/>
    <property type="match status" value="1"/>
</dbReference>
<dbReference type="InterPro" id="IPR007415">
    <property type="entry name" value="Nitrogenase_MoFe_mat_NifZ"/>
</dbReference>
<organism evidence="4 5">
    <name type="scientific">Phaeospirillum tilakii</name>
    <dbReference type="NCBI Taxonomy" id="741673"/>
    <lineage>
        <taxon>Bacteria</taxon>
        <taxon>Pseudomonadati</taxon>
        <taxon>Pseudomonadota</taxon>
        <taxon>Alphaproteobacteria</taxon>
        <taxon>Rhodospirillales</taxon>
        <taxon>Rhodospirillaceae</taxon>
        <taxon>Phaeospirillum</taxon>
    </lineage>
</organism>
<proteinExistence type="inferred from homology"/>
<protein>
    <submittedName>
        <fullName evidence="4">Nitrogen fixation protein NifZ</fullName>
    </submittedName>
</protein>
<comment type="similarity">
    <text evidence="1">Belongs to the NifZ family.</text>
</comment>
<reference evidence="5" key="1">
    <citation type="journal article" date="2019" name="Int. J. Syst. Evol. Microbiol.">
        <title>The Global Catalogue of Microorganisms (GCM) 10K type strain sequencing project: providing services to taxonomists for standard genome sequencing and annotation.</title>
        <authorList>
            <consortium name="The Broad Institute Genomics Platform"/>
            <consortium name="The Broad Institute Genome Sequencing Center for Infectious Disease"/>
            <person name="Wu L."/>
            <person name="Ma J."/>
        </authorList>
    </citation>
    <scope>NUCLEOTIDE SEQUENCE [LARGE SCALE GENOMIC DNA]</scope>
    <source>
        <strain evidence="5">KCTC 15012</strain>
    </source>
</reference>
<comment type="caution">
    <text evidence="4">The sequence shown here is derived from an EMBL/GenBank/DDBJ whole genome shotgun (WGS) entry which is preliminary data.</text>
</comment>
<dbReference type="RefSeq" id="WP_377315056.1">
    <property type="nucleotide sequence ID" value="NZ_JBHUIY010000007.1"/>
</dbReference>
<name>A0ABW5C980_9PROT</name>
<gene>
    <name evidence="4" type="ORF">ACFSNB_05610</name>
</gene>
<evidence type="ECO:0000313" key="4">
    <source>
        <dbReference type="EMBL" id="MFD2233276.1"/>
    </source>
</evidence>
<keyword evidence="5" id="KW-1185">Reference proteome</keyword>
<feature type="compositionally biased region" description="Basic and acidic residues" evidence="3">
    <location>
        <begin position="22"/>
        <end position="34"/>
    </location>
</feature>
<dbReference type="EMBL" id="JBHUIY010000007">
    <property type="protein sequence ID" value="MFD2233276.1"/>
    <property type="molecule type" value="Genomic_DNA"/>
</dbReference>
<sequence>MTDSAADTPPPVELSGPPAFEPGDKVAARREVRNDGTFPGAAMGEVLIRSGEVGYVRSVGTFLNRYYIYGIDFIESSRLVGMRAAELSLLERTCDAPSR</sequence>